<organism evidence="12 13">
    <name type="scientific">Rhodococcus gordoniae</name>
    <dbReference type="NCBI Taxonomy" id="223392"/>
    <lineage>
        <taxon>Bacteria</taxon>
        <taxon>Bacillati</taxon>
        <taxon>Actinomycetota</taxon>
        <taxon>Actinomycetes</taxon>
        <taxon>Mycobacteriales</taxon>
        <taxon>Nocardiaceae</taxon>
        <taxon>Rhodococcus</taxon>
    </lineage>
</organism>
<evidence type="ECO:0000313" key="12">
    <source>
        <dbReference type="EMBL" id="SUE13554.1"/>
    </source>
</evidence>
<feature type="domain" description="N-acetyltransferase" evidence="11">
    <location>
        <begin position="38"/>
        <end position="186"/>
    </location>
</feature>
<evidence type="ECO:0000256" key="2">
    <source>
        <dbReference type="ARBA" id="ARBA00004978"/>
    </source>
</evidence>
<dbReference type="Gene3D" id="3.40.630.30">
    <property type="match status" value="1"/>
</dbReference>
<keyword evidence="6 9" id="KW-0808">Transferase</keyword>
<keyword evidence="13" id="KW-1185">Reference proteome</keyword>
<evidence type="ECO:0000256" key="8">
    <source>
        <dbReference type="ARBA" id="ARBA00048924"/>
    </source>
</evidence>
<name>A0A379LU19_9NOCA</name>
<dbReference type="AlphaFoldDB" id="A0A379LU19"/>
<dbReference type="InterPro" id="IPR016181">
    <property type="entry name" value="Acyl_CoA_acyltransferase"/>
</dbReference>
<comment type="function">
    <text evidence="1 9">Catalyzes the acetylation of L-2,4-diaminobutyrate (DABA) to gamma-N-acetyl-alpha,gamma-diaminobutyric acid (ADABA) with acetyl coenzyme A.</text>
</comment>
<reference evidence="12 13" key="1">
    <citation type="submission" date="2018-06" db="EMBL/GenBank/DDBJ databases">
        <authorList>
            <consortium name="Pathogen Informatics"/>
            <person name="Doyle S."/>
        </authorList>
    </citation>
    <scope>NUCLEOTIDE SEQUENCE [LARGE SCALE GENOMIC DNA]</scope>
    <source>
        <strain evidence="12 13">NCTC13296</strain>
    </source>
</reference>
<dbReference type="InterPro" id="IPR012772">
    <property type="entry name" value="Ectoine_EctA"/>
</dbReference>
<dbReference type="Pfam" id="PF00583">
    <property type="entry name" value="Acetyltransf_1"/>
    <property type="match status" value="1"/>
</dbReference>
<feature type="region of interest" description="Disordered" evidence="10">
    <location>
        <begin position="1"/>
        <end position="35"/>
    </location>
</feature>
<evidence type="ECO:0000256" key="3">
    <source>
        <dbReference type="ARBA" id="ARBA00010712"/>
    </source>
</evidence>
<keyword evidence="7 9" id="KW-0012">Acyltransferase</keyword>
<sequence length="193" mass="21348">MRPVKERSTPTPDSAESNIATTPRGVAASESGSEPAAIEFRRPRIADGRRLWQIARDSQVLDVNSGYAYVLWCRDFADTSVVATDDTDRPVGFVTGYRRPDSPHTLFVWQVAVDAEQRGRGVAGRMLDALLDRLEPLGVTRLETTVSPDNEASIAMFTALARRRGTHITRTELFAPDDFPDSHLAEDLYTVGE</sequence>
<evidence type="ECO:0000256" key="10">
    <source>
        <dbReference type="SAM" id="MobiDB-lite"/>
    </source>
</evidence>
<evidence type="ECO:0000256" key="5">
    <source>
        <dbReference type="ARBA" id="ARBA00017935"/>
    </source>
</evidence>
<dbReference type="NCBIfam" id="TIGR02406">
    <property type="entry name" value="ectoine_EctA"/>
    <property type="match status" value="1"/>
</dbReference>
<evidence type="ECO:0000256" key="6">
    <source>
        <dbReference type="ARBA" id="ARBA00022679"/>
    </source>
</evidence>
<evidence type="ECO:0000256" key="1">
    <source>
        <dbReference type="ARBA" id="ARBA00003741"/>
    </source>
</evidence>
<dbReference type="PROSITE" id="PS51186">
    <property type="entry name" value="GNAT"/>
    <property type="match status" value="1"/>
</dbReference>
<dbReference type="EC" id="2.3.1.178" evidence="4 9"/>
<dbReference type="InterPro" id="IPR000182">
    <property type="entry name" value="GNAT_dom"/>
</dbReference>
<evidence type="ECO:0000259" key="11">
    <source>
        <dbReference type="PROSITE" id="PS51186"/>
    </source>
</evidence>
<comment type="catalytic activity">
    <reaction evidence="8 9">
        <text>L-2,4-diaminobutanoate + acetyl-CoA = (2S)-4-acetamido-2-aminobutanoate + CoA + H(+)</text>
        <dbReference type="Rhea" id="RHEA:16901"/>
        <dbReference type="ChEBI" id="CHEBI:15378"/>
        <dbReference type="ChEBI" id="CHEBI:57287"/>
        <dbReference type="ChEBI" id="CHEBI:57288"/>
        <dbReference type="ChEBI" id="CHEBI:58761"/>
        <dbReference type="ChEBI" id="CHEBI:58929"/>
        <dbReference type="EC" id="2.3.1.178"/>
    </reaction>
</comment>
<dbReference type="CDD" id="cd04301">
    <property type="entry name" value="NAT_SF"/>
    <property type="match status" value="1"/>
</dbReference>
<dbReference type="Proteomes" id="UP000254569">
    <property type="component" value="Unassembled WGS sequence"/>
</dbReference>
<evidence type="ECO:0000256" key="4">
    <source>
        <dbReference type="ARBA" id="ARBA00012355"/>
    </source>
</evidence>
<dbReference type="SUPFAM" id="SSF55729">
    <property type="entry name" value="Acyl-CoA N-acyltransferases (Nat)"/>
    <property type="match status" value="1"/>
</dbReference>
<dbReference type="EMBL" id="UGVI01000001">
    <property type="protein sequence ID" value="SUE13554.1"/>
    <property type="molecule type" value="Genomic_DNA"/>
</dbReference>
<proteinExistence type="inferred from homology"/>
<evidence type="ECO:0000313" key="13">
    <source>
        <dbReference type="Proteomes" id="UP000254569"/>
    </source>
</evidence>
<dbReference type="UniPathway" id="UPA00067">
    <property type="reaction ID" value="UER00122"/>
</dbReference>
<accession>A0A379LU19</accession>
<dbReference type="GO" id="GO:0019491">
    <property type="term" value="P:ectoine biosynthetic process"/>
    <property type="evidence" value="ECO:0007669"/>
    <property type="project" value="UniProtKB-UniPathway"/>
</dbReference>
<dbReference type="GO" id="GO:0033816">
    <property type="term" value="F:diaminobutyrate acetyltransferase activity"/>
    <property type="evidence" value="ECO:0007669"/>
    <property type="project" value="UniProtKB-EC"/>
</dbReference>
<evidence type="ECO:0000256" key="9">
    <source>
        <dbReference type="RuleBase" id="RU365045"/>
    </source>
</evidence>
<feature type="compositionally biased region" description="Polar residues" evidence="10">
    <location>
        <begin position="9"/>
        <end position="21"/>
    </location>
</feature>
<evidence type="ECO:0000256" key="7">
    <source>
        <dbReference type="ARBA" id="ARBA00023315"/>
    </source>
</evidence>
<protein>
    <recommendedName>
        <fullName evidence="5 9">L-2,4-diaminobutyric acid acetyltransferase</fullName>
        <shortName evidence="9">DABA acetyltransferase</shortName>
        <ecNumber evidence="4 9">2.3.1.178</ecNumber>
    </recommendedName>
</protein>
<comment type="pathway">
    <text evidence="2 9">Amine and polyamine biosynthesis; ectoine biosynthesis; L-ectoine from L-aspartate 4-semialdehyde: step 2/3.</text>
</comment>
<comment type="similarity">
    <text evidence="3 9">Belongs to the acetyltransferase family. EctA subfamily.</text>
</comment>
<gene>
    <name evidence="9 12" type="primary">ectA</name>
    <name evidence="12" type="ORF">NCTC13296_00375</name>
</gene>